<organism evidence="1 2">
    <name type="scientific">Mycena indigotica</name>
    <dbReference type="NCBI Taxonomy" id="2126181"/>
    <lineage>
        <taxon>Eukaryota</taxon>
        <taxon>Fungi</taxon>
        <taxon>Dikarya</taxon>
        <taxon>Basidiomycota</taxon>
        <taxon>Agaricomycotina</taxon>
        <taxon>Agaricomycetes</taxon>
        <taxon>Agaricomycetidae</taxon>
        <taxon>Agaricales</taxon>
        <taxon>Marasmiineae</taxon>
        <taxon>Mycenaceae</taxon>
        <taxon>Mycena</taxon>
    </lineage>
</organism>
<dbReference type="SUPFAM" id="SSF51197">
    <property type="entry name" value="Clavaminate synthase-like"/>
    <property type="match status" value="1"/>
</dbReference>
<dbReference type="AlphaFoldDB" id="A0A8H6VSB5"/>
<comment type="caution">
    <text evidence="1">The sequence shown here is derived from an EMBL/GenBank/DDBJ whole genome shotgun (WGS) entry which is preliminary data.</text>
</comment>
<keyword evidence="2" id="KW-1185">Reference proteome</keyword>
<protein>
    <recommendedName>
        <fullName evidence="3">Phytanoyl-CoA dioxygenase</fullName>
    </recommendedName>
</protein>
<evidence type="ECO:0000313" key="2">
    <source>
        <dbReference type="Proteomes" id="UP000636479"/>
    </source>
</evidence>
<dbReference type="RefSeq" id="XP_037214731.1">
    <property type="nucleotide sequence ID" value="XM_037368763.1"/>
</dbReference>
<accession>A0A8H6VSB5</accession>
<sequence length="318" mass="36033">MTAPQPVLTPEDRAHFLEHGFVHLHDCFSRESAEKFSEHLWPRLGMLENDKSTWHSERIHMPGHNSVSVKDFAPKAWGAMCELLGGEERISDERKLWHDSFIVNLGVEGQSGLPYRELDNWHVDGDFFIHFLDSPEQALLVIPIWRDIDVGGGGTAICTEGIGKVAQELFRHPNGVTPWMDVRGTPEPDKNSPERLAFYRNVAKLAQDSSFHEMTGKVGDVYLLHPLMVHSATRNSTRVPRVITNPPVSLNAPFRLRKGTGEFNLVEQKTLKELGHPEGLDGWEIIGGREEFVPKRVKIQQELKAKEEERLKLVHVLG</sequence>
<name>A0A8H6VSB5_9AGAR</name>
<dbReference type="Proteomes" id="UP000636479">
    <property type="component" value="Unassembled WGS sequence"/>
</dbReference>
<dbReference type="Gene3D" id="2.60.120.620">
    <property type="entry name" value="q2cbj1_9rhob like domain"/>
    <property type="match status" value="1"/>
</dbReference>
<dbReference type="EMBL" id="JACAZF010000012">
    <property type="protein sequence ID" value="KAF7292004.1"/>
    <property type="molecule type" value="Genomic_DNA"/>
</dbReference>
<reference evidence="1" key="1">
    <citation type="submission" date="2020-05" db="EMBL/GenBank/DDBJ databases">
        <title>Mycena genomes resolve the evolution of fungal bioluminescence.</title>
        <authorList>
            <person name="Tsai I.J."/>
        </authorList>
    </citation>
    <scope>NUCLEOTIDE SEQUENCE</scope>
    <source>
        <strain evidence="1">171206Taipei</strain>
    </source>
</reference>
<dbReference type="OrthoDB" id="4664297at2759"/>
<gene>
    <name evidence="1" type="ORF">MIND_01226100</name>
</gene>
<evidence type="ECO:0008006" key="3">
    <source>
        <dbReference type="Google" id="ProtNLM"/>
    </source>
</evidence>
<dbReference type="GeneID" id="59351279"/>
<proteinExistence type="predicted"/>
<evidence type="ECO:0000313" key="1">
    <source>
        <dbReference type="EMBL" id="KAF7292004.1"/>
    </source>
</evidence>